<dbReference type="Proteomes" id="UP000191933">
    <property type="component" value="Unassembled WGS sequence"/>
</dbReference>
<organism evidence="1 2">
    <name type="scientific">Agrobacterium genomosp. 2 str. CFBP 5494</name>
    <dbReference type="NCBI Taxonomy" id="1183436"/>
    <lineage>
        <taxon>Bacteria</taxon>
        <taxon>Pseudomonadati</taxon>
        <taxon>Pseudomonadota</taxon>
        <taxon>Alphaproteobacteria</taxon>
        <taxon>Hyphomicrobiales</taxon>
        <taxon>Rhizobiaceae</taxon>
        <taxon>Rhizobium/Agrobacterium group</taxon>
        <taxon>Agrobacterium</taxon>
        <taxon>Agrobacterium tumefaciens complex</taxon>
    </lineage>
</organism>
<accession>A0A9W5B417</accession>
<gene>
    <name evidence="1" type="ORF">AGR2A_Lc30002</name>
</gene>
<dbReference type="AlphaFoldDB" id="A0A9W5B417"/>
<evidence type="ECO:0000313" key="1">
    <source>
        <dbReference type="EMBL" id="CUW96993.1"/>
    </source>
</evidence>
<name>A0A9W5B417_9HYPH</name>
<proteinExistence type="predicted"/>
<comment type="caution">
    <text evidence="1">The sequence shown here is derived from an EMBL/GenBank/DDBJ whole genome shotgun (WGS) entry which is preliminary data.</text>
</comment>
<reference evidence="1 2" key="1">
    <citation type="submission" date="2016-01" db="EMBL/GenBank/DDBJ databases">
        <authorList>
            <person name="Regsiter A."/>
            <person name="william w."/>
        </authorList>
    </citation>
    <scope>NUCLEOTIDE SEQUENCE [LARGE SCALE GENOMIC DNA]</scope>
    <source>
        <strain evidence="1 2">CFBP 5494</strain>
    </source>
</reference>
<evidence type="ECO:0000313" key="2">
    <source>
        <dbReference type="Proteomes" id="UP000191933"/>
    </source>
</evidence>
<sequence length="67" mass="7210">MVSSRPNKHRQLAPDRIPLLALDKRALKHKGDTTLAAGLRCTLSSKSSPTAYATAPPTQFVAFGDFS</sequence>
<dbReference type="EMBL" id="FBVY01000032">
    <property type="protein sequence ID" value="CUW96993.1"/>
    <property type="molecule type" value="Genomic_DNA"/>
</dbReference>
<keyword evidence="2" id="KW-1185">Reference proteome</keyword>
<protein>
    <submittedName>
        <fullName evidence="1">Uncharacterized protein</fullName>
    </submittedName>
</protein>